<evidence type="ECO:0000256" key="3">
    <source>
        <dbReference type="ARBA" id="ARBA00023235"/>
    </source>
</evidence>
<protein>
    <recommendedName>
        <fullName evidence="4">Putative glucose-6-phosphate 1-epimerase</fullName>
        <ecNumber evidence="4">5.1.3.15</ecNumber>
    </recommendedName>
</protein>
<comment type="caution">
    <text evidence="5">The sequence shown here is derived from an EMBL/GenBank/DDBJ whole genome shotgun (WGS) entry which is preliminary data.</text>
</comment>
<keyword evidence="3 4" id="KW-0413">Isomerase</keyword>
<dbReference type="Pfam" id="PF01263">
    <property type="entry name" value="Aldose_epim"/>
    <property type="match status" value="1"/>
</dbReference>
<dbReference type="RefSeq" id="WP_223541251.1">
    <property type="nucleotide sequence ID" value="NZ_CP178857.1"/>
</dbReference>
<dbReference type="PANTHER" id="PTHR11122">
    <property type="entry name" value="APOSPORY-ASSOCIATED PROTEIN C-RELATED"/>
    <property type="match status" value="1"/>
</dbReference>
<proteinExistence type="inferred from homology"/>
<evidence type="ECO:0000313" key="6">
    <source>
        <dbReference type="Proteomes" id="UP001631987"/>
    </source>
</evidence>
<dbReference type="Gene3D" id="2.70.98.10">
    <property type="match status" value="1"/>
</dbReference>
<gene>
    <name evidence="5" type="ORF">ACKKH4_06915</name>
</gene>
<dbReference type="Proteomes" id="UP001631987">
    <property type="component" value="Unassembled WGS sequence"/>
</dbReference>
<dbReference type="InterPro" id="IPR014718">
    <property type="entry name" value="GH-type_carb-bd"/>
</dbReference>
<reference evidence="5 6" key="1">
    <citation type="submission" date="2024-12" db="EMBL/GenBank/DDBJ databases">
        <title>Pseudomonas species isolated from Lotus nodules promote plant growth.</title>
        <authorList>
            <person name="Yu Y.-H."/>
            <person name="Kurtenbach J."/>
            <person name="Crosbie D."/>
            <person name="Brachmann A."/>
            <person name="Marin M."/>
        </authorList>
    </citation>
    <scope>NUCLEOTIDE SEQUENCE [LARGE SCALE GENOMIC DNA]</scope>
    <source>
        <strain evidence="5 6">PLb12A</strain>
    </source>
</reference>
<dbReference type="CDD" id="cd09020">
    <property type="entry name" value="D-hex-6-P-epi_like"/>
    <property type="match status" value="1"/>
</dbReference>
<evidence type="ECO:0000256" key="1">
    <source>
        <dbReference type="ARBA" id="ARBA00001096"/>
    </source>
</evidence>
<dbReference type="PANTHER" id="PTHR11122:SF13">
    <property type="entry name" value="GLUCOSE-6-PHOSPHATE 1-EPIMERASE"/>
    <property type="match status" value="1"/>
</dbReference>
<dbReference type="PIRSF" id="PIRSF016020">
    <property type="entry name" value="PHexose_mutarotase"/>
    <property type="match status" value="1"/>
</dbReference>
<evidence type="ECO:0000256" key="4">
    <source>
        <dbReference type="PIRNR" id="PIRNR016020"/>
    </source>
</evidence>
<dbReference type="InterPro" id="IPR025532">
    <property type="entry name" value="G6P_1-epimerase"/>
</dbReference>
<evidence type="ECO:0000313" key="5">
    <source>
        <dbReference type="EMBL" id="MFM9516980.1"/>
    </source>
</evidence>
<name>A0ABW9H7Y3_9PSED</name>
<organism evidence="5 6">
    <name type="scientific">Pseudomonas monachiensis</name>
    <dbReference type="NCBI Taxonomy" id="3060212"/>
    <lineage>
        <taxon>Bacteria</taxon>
        <taxon>Pseudomonadati</taxon>
        <taxon>Pseudomonadota</taxon>
        <taxon>Gammaproteobacteria</taxon>
        <taxon>Pseudomonadales</taxon>
        <taxon>Pseudomonadaceae</taxon>
        <taxon>Pseudomonas</taxon>
    </lineage>
</organism>
<dbReference type="SUPFAM" id="SSF74650">
    <property type="entry name" value="Galactose mutarotase-like"/>
    <property type="match status" value="1"/>
</dbReference>
<evidence type="ECO:0000256" key="2">
    <source>
        <dbReference type="ARBA" id="ARBA00005866"/>
    </source>
</evidence>
<dbReference type="InterPro" id="IPR011013">
    <property type="entry name" value="Gal_mutarotase_sf_dom"/>
</dbReference>
<dbReference type="EMBL" id="JBJVNW010000003">
    <property type="protein sequence ID" value="MFM9516980.1"/>
    <property type="molecule type" value="Genomic_DNA"/>
</dbReference>
<dbReference type="EC" id="5.1.3.15" evidence="4"/>
<keyword evidence="6" id="KW-1185">Reference proteome</keyword>
<comment type="similarity">
    <text evidence="2 4">Belongs to the glucose-6-phosphate 1-epimerase family.</text>
</comment>
<dbReference type="InterPro" id="IPR008183">
    <property type="entry name" value="Aldose_1/G6P_1-epimerase"/>
</dbReference>
<comment type="catalytic activity">
    <reaction evidence="1">
        <text>alpha-D-glucose 6-phosphate = beta-D-glucose 6-phosphate</text>
        <dbReference type="Rhea" id="RHEA:16249"/>
        <dbReference type="ChEBI" id="CHEBI:58225"/>
        <dbReference type="ChEBI" id="CHEBI:58247"/>
        <dbReference type="EC" id="5.1.3.15"/>
    </reaction>
</comment>
<accession>A0ABW9H7Y3</accession>
<sequence length="306" mass="34754">MLEHPLQRFFKSLRERPVFAWERYQTRDVLVIDHPLCQAVFSRQGAQLLHFQPKGQKPWLWCAAKWPQVGAIRGGVPVCWPWYGRHPSENAWPSHGWARLLDWKLLDSNSDDDGVRLHWQLKLCDWQVDLHARLGERMELRLSTEHQDDMPCQLSQALHAYWRIGDVSEIALSGLEGAQGYDQLSRQVCQQEGELRVDGGCQRVFQHDGELQLNDHAWDRALCIDTGDTADTVVWHPGSRPLLGVTWNEISEFVCVEAASGGTDSLCLKPGERAHLSLQARVGGCKEDQKIAAFGSSYTSAYTCRS</sequence>